<dbReference type="Proteomes" id="UP000550707">
    <property type="component" value="Unassembled WGS sequence"/>
</dbReference>
<sequence length="152" mass="16432">MAARPGQREQRPARGSCPHWSRSHAALCASHLPPHHIPSVAPPGLGSAERKGTARWGSPVSPRPALPRTWSPVGVGAAVSLVARCPWFTHSNSSWLPLPNSPAWAAPQVLGPGTSRLCWRVFLAGRLSPPLPPQVVLFCPEKPDFDTKKKKR</sequence>
<reference evidence="2 3" key="1">
    <citation type="journal article" date="2020" name="Nature">
        <title>Six reference-quality genomes reveal evolution of bat adaptations.</title>
        <authorList>
            <person name="Jebb D."/>
            <person name="Huang Z."/>
            <person name="Pippel M."/>
            <person name="Hughes G.M."/>
            <person name="Lavrichenko K."/>
            <person name="Devanna P."/>
            <person name="Winkler S."/>
            <person name="Jermiin L.S."/>
            <person name="Skirmuntt E.C."/>
            <person name="Katzourakis A."/>
            <person name="Burkitt-Gray L."/>
            <person name="Ray D.A."/>
            <person name="Sullivan K.A.M."/>
            <person name="Roscito J.G."/>
            <person name="Kirilenko B.M."/>
            <person name="Davalos L.M."/>
            <person name="Corthals A.P."/>
            <person name="Power M.L."/>
            <person name="Jones G."/>
            <person name="Ransome R.D."/>
            <person name="Dechmann D.K.N."/>
            <person name="Locatelli A.G."/>
            <person name="Puechmaille S.J."/>
            <person name="Fedrigo O."/>
            <person name="Jarvis E.D."/>
            <person name="Hiller M."/>
            <person name="Vernes S.C."/>
            <person name="Myers E.W."/>
            <person name="Teeling E.C."/>
        </authorList>
    </citation>
    <scope>NUCLEOTIDE SEQUENCE [LARGE SCALE GENOMIC DNA]</scope>
    <source>
        <strain evidence="2">MMolMol1</strain>
        <tissue evidence="2">Muscle</tissue>
    </source>
</reference>
<evidence type="ECO:0000313" key="3">
    <source>
        <dbReference type="Proteomes" id="UP000550707"/>
    </source>
</evidence>
<dbReference type="EMBL" id="JACASF010000020">
    <property type="protein sequence ID" value="KAF6413663.1"/>
    <property type="molecule type" value="Genomic_DNA"/>
</dbReference>
<evidence type="ECO:0000256" key="1">
    <source>
        <dbReference type="SAM" id="MobiDB-lite"/>
    </source>
</evidence>
<feature type="region of interest" description="Disordered" evidence="1">
    <location>
        <begin position="39"/>
        <end position="71"/>
    </location>
</feature>
<proteinExistence type="predicted"/>
<evidence type="ECO:0000313" key="2">
    <source>
        <dbReference type="EMBL" id="KAF6413663.1"/>
    </source>
</evidence>
<name>A0A7J8CRY2_MOLMO</name>
<comment type="caution">
    <text evidence="2">The sequence shown here is derived from an EMBL/GenBank/DDBJ whole genome shotgun (WGS) entry which is preliminary data.</text>
</comment>
<protein>
    <submittedName>
        <fullName evidence="2">Uncharacterized protein</fullName>
    </submittedName>
</protein>
<dbReference type="AlphaFoldDB" id="A0A7J8CRY2"/>
<gene>
    <name evidence="2" type="ORF">HJG59_009830</name>
</gene>
<accession>A0A7J8CRY2</accession>
<organism evidence="2 3">
    <name type="scientific">Molossus molossus</name>
    <name type="common">Pallas' mastiff bat</name>
    <name type="synonym">Vespertilio molossus</name>
    <dbReference type="NCBI Taxonomy" id="27622"/>
    <lineage>
        <taxon>Eukaryota</taxon>
        <taxon>Metazoa</taxon>
        <taxon>Chordata</taxon>
        <taxon>Craniata</taxon>
        <taxon>Vertebrata</taxon>
        <taxon>Euteleostomi</taxon>
        <taxon>Mammalia</taxon>
        <taxon>Eutheria</taxon>
        <taxon>Laurasiatheria</taxon>
        <taxon>Chiroptera</taxon>
        <taxon>Yangochiroptera</taxon>
        <taxon>Molossidae</taxon>
        <taxon>Molossus</taxon>
    </lineage>
</organism>
<keyword evidence="3" id="KW-1185">Reference proteome</keyword>
<dbReference type="InParanoid" id="A0A7J8CRY2"/>